<name>A0A9X4BYX2_9PSED</name>
<accession>A0A9X4BYX2</accession>
<keyword evidence="3" id="KW-1185">Reference proteome</keyword>
<reference evidence="2 3" key="1">
    <citation type="submission" date="2022-05" db="EMBL/GenBank/DDBJ databases">
        <title>Novel Pseudomonas spp. Isolated from a Rainbow Trout Aquaculture Facility.</title>
        <authorList>
            <person name="Testerman T."/>
            <person name="Graf J."/>
        </authorList>
    </citation>
    <scope>NUCLEOTIDE SEQUENCE [LARGE SCALE GENOMIC DNA]</scope>
    <source>
        <strain evidence="2 3">ID1042</strain>
    </source>
</reference>
<evidence type="ECO:0000313" key="2">
    <source>
        <dbReference type="EMBL" id="MDD1007162.1"/>
    </source>
</evidence>
<evidence type="ECO:0000256" key="1">
    <source>
        <dbReference type="SAM" id="MobiDB-lite"/>
    </source>
</evidence>
<feature type="region of interest" description="Disordered" evidence="1">
    <location>
        <begin position="135"/>
        <end position="154"/>
    </location>
</feature>
<dbReference type="EMBL" id="JAMDHA010000005">
    <property type="protein sequence ID" value="MDD1007162.1"/>
    <property type="molecule type" value="Genomic_DNA"/>
</dbReference>
<dbReference type="AlphaFoldDB" id="A0A9X4BYX2"/>
<protein>
    <submittedName>
        <fullName evidence="2">Uncharacterized protein</fullName>
    </submittedName>
</protein>
<organism evidence="2 3">
    <name type="scientific">Pseudomonas shahriarae</name>
    <dbReference type="NCBI Taxonomy" id="2745512"/>
    <lineage>
        <taxon>Bacteria</taxon>
        <taxon>Pseudomonadati</taxon>
        <taxon>Pseudomonadota</taxon>
        <taxon>Gammaproteobacteria</taxon>
        <taxon>Pseudomonadales</taxon>
        <taxon>Pseudomonadaceae</taxon>
        <taxon>Pseudomonas</taxon>
    </lineage>
</organism>
<proteinExistence type="predicted"/>
<dbReference type="RefSeq" id="WP_260687905.1">
    <property type="nucleotide sequence ID" value="NZ_JAMDHA010000005.1"/>
</dbReference>
<comment type="caution">
    <text evidence="2">The sequence shown here is derived from an EMBL/GenBank/DDBJ whole genome shotgun (WGS) entry which is preliminary data.</text>
</comment>
<gene>
    <name evidence="2" type="ORF">M5G27_06675</name>
</gene>
<sequence length="154" mass="17057">MGVAKKVLSDEAMPFLARFAIARTGEDRLPGYYSTEMAMWVVDSEAGPVPIIDHFALAELMTKTKVNAEQDDEGLYSLDELKTITEVRAESDDVDSAMSHLLELVTKTDTVVEKDDAANDFNQFLELVTKTNVQVEKDDNGDPASGLESQYFND</sequence>
<evidence type="ECO:0000313" key="3">
    <source>
        <dbReference type="Proteomes" id="UP001148185"/>
    </source>
</evidence>
<dbReference type="Proteomes" id="UP001148185">
    <property type="component" value="Unassembled WGS sequence"/>
</dbReference>